<reference evidence="11 12" key="1">
    <citation type="submission" date="2020-10" db="EMBL/GenBank/DDBJ databases">
        <title>Genome sequencing of Bifidobacterium eulemuris_DSMZ_100216.</title>
        <authorList>
            <person name="Kim J."/>
        </authorList>
    </citation>
    <scope>NUCLEOTIDE SEQUENCE [LARGE SCALE GENOMIC DNA]</scope>
    <source>
        <strain evidence="11 12">DSM 100216</strain>
    </source>
</reference>
<dbReference type="RefSeq" id="WP_094636676.1">
    <property type="nucleotide sequence ID" value="NZ_CP062938.1"/>
</dbReference>
<dbReference type="CDD" id="cd13962">
    <property type="entry name" value="PT_UbiA_UBIAD1"/>
    <property type="match status" value="1"/>
</dbReference>
<evidence type="ECO:0000256" key="10">
    <source>
        <dbReference type="SAM" id="MobiDB-lite"/>
    </source>
</evidence>
<feature type="transmembrane region" description="Helical" evidence="8">
    <location>
        <begin position="157"/>
        <end position="177"/>
    </location>
</feature>
<evidence type="ECO:0000256" key="7">
    <source>
        <dbReference type="ARBA" id="ARBA00023136"/>
    </source>
</evidence>
<keyword evidence="6 8" id="KW-1133">Transmembrane helix</keyword>
<evidence type="ECO:0000256" key="4">
    <source>
        <dbReference type="ARBA" id="ARBA00022679"/>
    </source>
</evidence>
<dbReference type="GO" id="GO:0009234">
    <property type="term" value="P:menaquinone biosynthetic process"/>
    <property type="evidence" value="ECO:0007669"/>
    <property type="project" value="UniProtKB-UniRule"/>
</dbReference>
<keyword evidence="3 8" id="KW-1003">Cell membrane</keyword>
<feature type="transmembrane region" description="Helical" evidence="8">
    <location>
        <begin position="346"/>
        <end position="367"/>
    </location>
</feature>
<sequence length="371" mass="38539">MAVSIWIRGMRPRTLPASIAPVLVGAAAAWSGSVEQRWYCDVVGLSAVEVAGGCDTAAVTDGAPSAWFWIAFAACLIVALALQIAVNFANDYSDGIRGTDAGRGGIDGNGRNGGKGVNNESSRNDANGRGDATNRNGGNASAVGPARLVASGVNPKHVLAAAGIAAAVACVAGLAVIIAGQRWWLLAVGVAALAAGWFYTGGKHPYGYAGWGEAFVFVFFGLVATVGTCYAITGSIVADHLWTGAIVAGLNAVALLMINNIRDIPTDRAAGKRTYAARVGLGKATTSLYMVLALSVLLSLLAFNSMRMRWGDVTMSGVWLTVPLAYAVYVGMCVRRSDYRRALGAAGMYALLSSLCWVVVFIGYAQFLASW</sequence>
<feature type="transmembrane region" description="Helical" evidence="8">
    <location>
        <begin position="315"/>
        <end position="334"/>
    </location>
</feature>
<dbReference type="EC" id="2.5.1.74" evidence="8 9"/>
<dbReference type="GO" id="GO:0005886">
    <property type="term" value="C:plasma membrane"/>
    <property type="evidence" value="ECO:0007669"/>
    <property type="project" value="UniProtKB-SubCell"/>
</dbReference>
<dbReference type="OrthoDB" id="9767568at2"/>
<dbReference type="PANTHER" id="PTHR13929">
    <property type="entry name" value="1,4-DIHYDROXY-2-NAPHTHOATE OCTAPRENYLTRANSFERASE"/>
    <property type="match status" value="1"/>
</dbReference>
<evidence type="ECO:0000256" key="5">
    <source>
        <dbReference type="ARBA" id="ARBA00022692"/>
    </source>
</evidence>
<dbReference type="Pfam" id="PF01040">
    <property type="entry name" value="UbiA"/>
    <property type="match status" value="1"/>
</dbReference>
<dbReference type="GO" id="GO:0046428">
    <property type="term" value="F:1,4-dihydroxy-2-naphthoate polyprenyltransferase activity"/>
    <property type="evidence" value="ECO:0007669"/>
    <property type="project" value="UniProtKB-UniRule"/>
</dbReference>
<feature type="transmembrane region" description="Helical" evidence="8">
    <location>
        <begin position="183"/>
        <end position="202"/>
    </location>
</feature>
<evidence type="ECO:0000256" key="1">
    <source>
        <dbReference type="ARBA" id="ARBA00004141"/>
    </source>
</evidence>
<gene>
    <name evidence="8 11" type="primary">menA</name>
    <name evidence="11" type="ORF">BE0216_04905</name>
</gene>
<dbReference type="AlphaFoldDB" id="A0A7L9SPV5"/>
<feature type="transmembrane region" description="Helical" evidence="8">
    <location>
        <begin position="66"/>
        <end position="89"/>
    </location>
</feature>
<dbReference type="InterPro" id="IPR004657">
    <property type="entry name" value="MenA"/>
</dbReference>
<keyword evidence="2 8" id="KW-0474">Menaquinone biosynthesis</keyword>
<dbReference type="PANTHER" id="PTHR13929:SF0">
    <property type="entry name" value="UBIA PRENYLTRANSFERASE DOMAIN-CONTAINING PROTEIN 1"/>
    <property type="match status" value="1"/>
</dbReference>
<evidence type="ECO:0000256" key="8">
    <source>
        <dbReference type="HAMAP-Rule" id="MF_01937"/>
    </source>
</evidence>
<evidence type="ECO:0000313" key="11">
    <source>
        <dbReference type="EMBL" id="QOL31876.1"/>
    </source>
</evidence>
<name>A0A7L9SPV5_9BIFI</name>
<dbReference type="Proteomes" id="UP000593943">
    <property type="component" value="Chromosome"/>
</dbReference>
<evidence type="ECO:0000256" key="2">
    <source>
        <dbReference type="ARBA" id="ARBA00022428"/>
    </source>
</evidence>
<evidence type="ECO:0000313" key="12">
    <source>
        <dbReference type="Proteomes" id="UP000593943"/>
    </source>
</evidence>
<comment type="pathway">
    <text evidence="8">Quinol/quinone metabolism; menaquinone biosynthesis; menaquinol from 1,4-dihydroxy-2-naphthoate: step 1/2.</text>
</comment>
<keyword evidence="7 8" id="KW-0472">Membrane</keyword>
<evidence type="ECO:0000256" key="9">
    <source>
        <dbReference type="NCBIfam" id="TIGR00751"/>
    </source>
</evidence>
<organism evidence="11 12">
    <name type="scientific">Bifidobacterium eulemuris</name>
    <dbReference type="NCBI Taxonomy" id="1765219"/>
    <lineage>
        <taxon>Bacteria</taxon>
        <taxon>Bacillati</taxon>
        <taxon>Actinomycetota</taxon>
        <taxon>Actinomycetes</taxon>
        <taxon>Bifidobacteriales</taxon>
        <taxon>Bifidobacteriaceae</taxon>
        <taxon>Bifidobacterium</taxon>
    </lineage>
</organism>
<keyword evidence="4 8" id="KW-0808">Transferase</keyword>
<proteinExistence type="inferred from homology"/>
<feature type="transmembrane region" description="Helical" evidence="8">
    <location>
        <begin position="242"/>
        <end position="261"/>
    </location>
</feature>
<keyword evidence="5 8" id="KW-0812">Transmembrane</keyword>
<comment type="similarity">
    <text evidence="8">Belongs to the MenA family. Type 1 subfamily.</text>
</comment>
<accession>A0A7L9SPV5</accession>
<dbReference type="NCBIfam" id="TIGR00751">
    <property type="entry name" value="menA"/>
    <property type="match status" value="1"/>
</dbReference>
<comment type="catalytic activity">
    <reaction evidence="8">
        <text>an all-trans-polyprenyl diphosphate + 1,4-dihydroxy-2-naphthoate + H(+) = a 2-demethylmenaquinol + CO2 + diphosphate</text>
        <dbReference type="Rhea" id="RHEA:26478"/>
        <dbReference type="Rhea" id="RHEA-COMP:9563"/>
        <dbReference type="Rhea" id="RHEA-COMP:9564"/>
        <dbReference type="ChEBI" id="CHEBI:11173"/>
        <dbReference type="ChEBI" id="CHEBI:15378"/>
        <dbReference type="ChEBI" id="CHEBI:16526"/>
        <dbReference type="ChEBI" id="CHEBI:33019"/>
        <dbReference type="ChEBI" id="CHEBI:55437"/>
        <dbReference type="ChEBI" id="CHEBI:58914"/>
        <dbReference type="EC" id="2.5.1.74"/>
    </reaction>
</comment>
<comment type="subcellular location">
    <subcellularLocation>
        <location evidence="8">Cell membrane</location>
        <topology evidence="8">Multi-pass membrane protein</topology>
    </subcellularLocation>
    <subcellularLocation>
        <location evidence="1">Membrane</location>
        <topology evidence="1">Multi-pass membrane protein</topology>
    </subcellularLocation>
</comment>
<feature type="transmembrane region" description="Helical" evidence="8">
    <location>
        <begin position="214"/>
        <end position="236"/>
    </location>
</feature>
<feature type="compositionally biased region" description="Gly residues" evidence="10">
    <location>
        <begin position="103"/>
        <end position="116"/>
    </location>
</feature>
<dbReference type="InterPro" id="IPR000537">
    <property type="entry name" value="UbiA_prenyltransferase"/>
</dbReference>
<dbReference type="UniPathway" id="UPA00079">
    <property type="reaction ID" value="UER00168"/>
</dbReference>
<feature type="region of interest" description="Disordered" evidence="10">
    <location>
        <begin position="103"/>
        <end position="139"/>
    </location>
</feature>
<dbReference type="InterPro" id="IPR026046">
    <property type="entry name" value="UBIAD1"/>
</dbReference>
<dbReference type="HAMAP" id="MF_01937">
    <property type="entry name" value="MenA_1"/>
    <property type="match status" value="1"/>
</dbReference>
<feature type="transmembrane region" description="Helical" evidence="8">
    <location>
        <begin position="281"/>
        <end position="303"/>
    </location>
</feature>
<dbReference type="EMBL" id="CP062938">
    <property type="protein sequence ID" value="QOL31876.1"/>
    <property type="molecule type" value="Genomic_DNA"/>
</dbReference>
<dbReference type="KEGG" id="beu:BE0216_04905"/>
<dbReference type="GO" id="GO:0042371">
    <property type="term" value="P:vitamin K biosynthetic process"/>
    <property type="evidence" value="ECO:0007669"/>
    <property type="project" value="TreeGrafter"/>
</dbReference>
<evidence type="ECO:0000256" key="3">
    <source>
        <dbReference type="ARBA" id="ARBA00022475"/>
    </source>
</evidence>
<comment type="function">
    <text evidence="8">Conversion of 1,4-dihydroxy-2-naphthoate (DHNA) to demethylmenaquinone (DMK).</text>
</comment>
<evidence type="ECO:0000256" key="6">
    <source>
        <dbReference type="ARBA" id="ARBA00022989"/>
    </source>
</evidence>
<protein>
    <recommendedName>
        <fullName evidence="8 9">1,4-dihydroxy-2-naphthoate octaprenyltransferase</fullName>
        <shortName evidence="8">DHNA-octaprenyltransferase</shortName>
        <ecNumber evidence="8 9">2.5.1.74</ecNumber>
    </recommendedName>
</protein>
<keyword evidence="12" id="KW-1185">Reference proteome</keyword>